<keyword evidence="5 12" id="KW-0560">Oxidoreductase</keyword>
<evidence type="ECO:0000256" key="12">
    <source>
        <dbReference type="HAMAP-Rule" id="MF_00102"/>
    </source>
</evidence>
<dbReference type="EMBL" id="NIOJ01000018">
    <property type="protein sequence ID" value="PNT99483.1"/>
    <property type="molecule type" value="Genomic_DNA"/>
</dbReference>
<feature type="binding site" evidence="12">
    <location>
        <position position="160"/>
    </location>
    <ligand>
        <name>(S)-2,3,4,5-tetrahydrodipicolinate</name>
        <dbReference type="ChEBI" id="CHEBI:16845"/>
    </ligand>
</feature>
<dbReference type="Pfam" id="PF05173">
    <property type="entry name" value="DapB_C"/>
    <property type="match status" value="1"/>
</dbReference>
<evidence type="ECO:0000256" key="4">
    <source>
        <dbReference type="ARBA" id="ARBA00022915"/>
    </source>
</evidence>
<dbReference type="Proteomes" id="UP000236151">
    <property type="component" value="Unassembled WGS sequence"/>
</dbReference>
<organism evidence="15 16">
    <name type="scientific">Clostridium thermosuccinogenes</name>
    <dbReference type="NCBI Taxonomy" id="84032"/>
    <lineage>
        <taxon>Bacteria</taxon>
        <taxon>Bacillati</taxon>
        <taxon>Bacillota</taxon>
        <taxon>Clostridia</taxon>
        <taxon>Eubacteriales</taxon>
        <taxon>Clostridiaceae</taxon>
        <taxon>Clostridium</taxon>
    </lineage>
</organism>
<feature type="domain" description="Dihydrodipicolinate reductase N-terminal" evidence="13">
    <location>
        <begin position="2"/>
        <end position="129"/>
    </location>
</feature>
<evidence type="ECO:0000256" key="10">
    <source>
        <dbReference type="ARBA" id="ARBA00049080"/>
    </source>
</evidence>
<evidence type="ECO:0000256" key="3">
    <source>
        <dbReference type="ARBA" id="ARBA00022857"/>
    </source>
</evidence>
<dbReference type="UniPathway" id="UPA00034">
    <property type="reaction ID" value="UER00018"/>
</dbReference>
<dbReference type="GO" id="GO:0008839">
    <property type="term" value="F:4-hydroxy-tetrahydrodipicolinate reductase"/>
    <property type="evidence" value="ECO:0007669"/>
    <property type="project" value="UniProtKB-UniRule"/>
</dbReference>
<evidence type="ECO:0000256" key="5">
    <source>
        <dbReference type="ARBA" id="ARBA00023002"/>
    </source>
</evidence>
<comment type="caution">
    <text evidence="12">Was originally thought to be a dihydrodipicolinate reductase (DHDPR), catalyzing the conversion of dihydrodipicolinate to tetrahydrodipicolinate. However, it was shown in E.coli that the substrate of the enzymatic reaction is not dihydrodipicolinate (DHDP) but in fact (2S,4S)-4-hydroxy-2,3,4,5-tetrahydrodipicolinic acid (HTPA), the product released by the DapA-catalyzed reaction.</text>
</comment>
<feature type="active site" description="Proton donor" evidence="12">
    <location>
        <position position="163"/>
    </location>
</feature>
<comment type="subcellular location">
    <subcellularLocation>
        <location evidence="12">Cytoplasm</location>
    </subcellularLocation>
</comment>
<dbReference type="OrthoDB" id="9790352at2"/>
<evidence type="ECO:0000259" key="14">
    <source>
        <dbReference type="Pfam" id="PF05173"/>
    </source>
</evidence>
<proteinExistence type="inferred from homology"/>
<dbReference type="GO" id="GO:0051287">
    <property type="term" value="F:NAD binding"/>
    <property type="evidence" value="ECO:0007669"/>
    <property type="project" value="UniProtKB-UniRule"/>
</dbReference>
<dbReference type="GO" id="GO:0005737">
    <property type="term" value="C:cytoplasm"/>
    <property type="evidence" value="ECO:0007669"/>
    <property type="project" value="UniProtKB-SubCell"/>
</dbReference>
<dbReference type="GO" id="GO:0009089">
    <property type="term" value="P:lysine biosynthetic process via diaminopimelate"/>
    <property type="evidence" value="ECO:0007669"/>
    <property type="project" value="UniProtKB-UniRule"/>
</dbReference>
<name>A0A2K2FF94_9CLOT</name>
<dbReference type="SUPFAM" id="SSF55347">
    <property type="entry name" value="Glyceraldehyde-3-phosphate dehydrogenase-like, C-terminal domain"/>
    <property type="match status" value="1"/>
</dbReference>
<dbReference type="GO" id="GO:0016726">
    <property type="term" value="F:oxidoreductase activity, acting on CH or CH2 groups, NAD or NADP as acceptor"/>
    <property type="evidence" value="ECO:0007669"/>
    <property type="project" value="UniProtKB-UniRule"/>
</dbReference>
<comment type="caution">
    <text evidence="15">The sequence shown here is derived from an EMBL/GenBank/DDBJ whole genome shotgun (WGS) entry which is preliminary data.</text>
</comment>
<dbReference type="Pfam" id="PF01113">
    <property type="entry name" value="DapB_N"/>
    <property type="match status" value="1"/>
</dbReference>
<dbReference type="InterPro" id="IPR022663">
    <property type="entry name" value="DapB_C"/>
</dbReference>
<dbReference type="Gene3D" id="3.40.50.720">
    <property type="entry name" value="NAD(P)-binding Rossmann-like Domain"/>
    <property type="match status" value="1"/>
</dbReference>
<comment type="function">
    <text evidence="12">Catalyzes the conversion of 4-hydroxy-tetrahydrodipicolinate (HTPA) to tetrahydrodipicolinate.</text>
</comment>
<sequence length="293" mass="32241">MIRVCIVGLGRTGKEIARVFLEQDDIKVVAAVCSAGSPKKGKDLGEVIGCGKTGILIDSCDNLQQIVFRTRPDVVVDFSNPEATIKNAKLFAKMKVNIVIGTTGFSKISMMKLFVLSRKYRNGIVYAPNITLGVNVLMLMSNLMANILSNYDFQVTEVHHKHKKDAPSGTAIKLANEIKKGLVSSGSDSSEIDVPINAVRAGGVVGKHEVMIVGEEDKIEISHESFSRKAFALGALRAVKFIYKKTGYFEMSDVLNLRKALNDYLEKEKSISKNRMMHYMDGKKGVHEEANQV</sequence>
<dbReference type="Gene3D" id="3.30.360.10">
    <property type="entry name" value="Dihydrodipicolinate Reductase, domain 2"/>
    <property type="match status" value="1"/>
</dbReference>
<dbReference type="EC" id="1.17.1.8" evidence="9 12"/>
<reference evidence="15 16" key="1">
    <citation type="submission" date="2017-06" db="EMBL/GenBank/DDBJ databases">
        <title>Investigating the central metabolism of Clostridium thermosuccinogenes.</title>
        <authorList>
            <person name="Koendjbiharie J.G."/>
            <person name="van Kranenburg R."/>
        </authorList>
    </citation>
    <scope>NUCLEOTIDE SEQUENCE [LARGE SCALE GENOMIC DNA]</scope>
    <source>
        <strain evidence="15 16">DSM 5806</strain>
    </source>
</reference>
<feature type="domain" description="Dihydrodipicolinate reductase C-terminal" evidence="14">
    <location>
        <begin position="133"/>
        <end position="255"/>
    </location>
</feature>
<dbReference type="PANTHER" id="PTHR20836:SF0">
    <property type="entry name" value="4-HYDROXY-TETRAHYDRODIPICOLINATE REDUCTASE 1, CHLOROPLASTIC-RELATED"/>
    <property type="match status" value="1"/>
</dbReference>
<dbReference type="HAMAP" id="MF_00102">
    <property type="entry name" value="DapB"/>
    <property type="match status" value="1"/>
</dbReference>
<dbReference type="CDD" id="cd02274">
    <property type="entry name" value="DHDPR_N"/>
    <property type="match status" value="1"/>
</dbReference>
<dbReference type="GO" id="GO:0019877">
    <property type="term" value="P:diaminopimelate biosynthetic process"/>
    <property type="evidence" value="ECO:0007669"/>
    <property type="project" value="UniProtKB-UniRule"/>
</dbReference>
<keyword evidence="16" id="KW-1185">Reference proteome</keyword>
<evidence type="ECO:0000256" key="8">
    <source>
        <dbReference type="ARBA" id="ARBA00037922"/>
    </source>
</evidence>
<evidence type="ECO:0000256" key="2">
    <source>
        <dbReference type="ARBA" id="ARBA00022605"/>
    </source>
</evidence>
<keyword evidence="12" id="KW-0963">Cytoplasm</keyword>
<keyword evidence="6 12" id="KW-0520">NAD</keyword>
<dbReference type="AlphaFoldDB" id="A0A2K2FF94"/>
<feature type="binding site" evidence="12">
    <location>
        <begin position="169"/>
        <end position="170"/>
    </location>
    <ligand>
        <name>(S)-2,3,4,5-tetrahydrodipicolinate</name>
        <dbReference type="ChEBI" id="CHEBI:16845"/>
    </ligand>
</feature>
<evidence type="ECO:0000256" key="11">
    <source>
        <dbReference type="ARBA" id="ARBA00049396"/>
    </source>
</evidence>
<dbReference type="PANTHER" id="PTHR20836">
    <property type="entry name" value="DIHYDRODIPICOLINATE REDUCTASE"/>
    <property type="match status" value="1"/>
</dbReference>
<keyword evidence="7 12" id="KW-0457">Lysine biosynthesis</keyword>
<feature type="active site" description="Proton donor/acceptor" evidence="12">
    <location>
        <position position="159"/>
    </location>
</feature>
<feature type="binding site" evidence="12">
    <location>
        <position position="40"/>
    </location>
    <ligand>
        <name>NADP(+)</name>
        <dbReference type="ChEBI" id="CHEBI:58349"/>
    </ligand>
</feature>
<dbReference type="NCBIfam" id="TIGR00036">
    <property type="entry name" value="dapB"/>
    <property type="match status" value="1"/>
</dbReference>
<accession>A0A2K2FF94</accession>
<dbReference type="InterPro" id="IPR000846">
    <property type="entry name" value="DapB_N"/>
</dbReference>
<evidence type="ECO:0000313" key="15">
    <source>
        <dbReference type="EMBL" id="PNT99483.1"/>
    </source>
</evidence>
<keyword evidence="2 12" id="KW-0028">Amino-acid biosynthesis</keyword>
<keyword evidence="3 12" id="KW-0521">NADP</keyword>
<comment type="similarity">
    <text evidence="1 12">Belongs to the DapB family.</text>
</comment>
<gene>
    <name evidence="12 15" type="primary">dapB</name>
    <name evidence="15" type="ORF">CDQ84_08435</name>
</gene>
<comment type="pathway">
    <text evidence="8 12">Amino-acid biosynthesis; L-lysine biosynthesis via DAP pathway; (S)-tetrahydrodipicolinate from L-aspartate: step 4/4.</text>
</comment>
<protein>
    <recommendedName>
        <fullName evidence="9 12">4-hydroxy-tetrahydrodipicolinate reductase</fullName>
        <shortName evidence="12">HTPA reductase</shortName>
        <ecNumber evidence="9 12">1.17.1.8</ecNumber>
    </recommendedName>
</protein>
<dbReference type="PIRSF" id="PIRSF000161">
    <property type="entry name" value="DHPR"/>
    <property type="match status" value="1"/>
</dbReference>
<dbReference type="InterPro" id="IPR023940">
    <property type="entry name" value="DHDPR_bac"/>
</dbReference>
<dbReference type="GO" id="GO:0050661">
    <property type="term" value="F:NADP binding"/>
    <property type="evidence" value="ECO:0007669"/>
    <property type="project" value="UniProtKB-UniRule"/>
</dbReference>
<dbReference type="KEGG" id="cthd:CDO33_14730"/>
<dbReference type="RefSeq" id="WP_103081298.1">
    <property type="nucleotide sequence ID" value="NZ_CP021850.1"/>
</dbReference>
<comment type="subunit">
    <text evidence="12">Homotetramer.</text>
</comment>
<evidence type="ECO:0000256" key="1">
    <source>
        <dbReference type="ARBA" id="ARBA00006642"/>
    </source>
</evidence>
<feature type="binding site" evidence="12">
    <location>
        <begin position="101"/>
        <end position="103"/>
    </location>
    <ligand>
        <name>NAD(+)</name>
        <dbReference type="ChEBI" id="CHEBI:57540"/>
    </ligand>
</feature>
<evidence type="ECO:0000256" key="9">
    <source>
        <dbReference type="ARBA" id="ARBA00038983"/>
    </source>
</evidence>
<dbReference type="SUPFAM" id="SSF51735">
    <property type="entry name" value="NAD(P)-binding Rossmann-fold domains"/>
    <property type="match status" value="1"/>
</dbReference>
<dbReference type="InterPro" id="IPR036291">
    <property type="entry name" value="NAD(P)-bd_dom_sf"/>
</dbReference>
<comment type="caution">
    <text evidence="12">Lacks conserved residue(s) required for the propagation of feature annotation.</text>
</comment>
<keyword evidence="4 12" id="KW-0220">Diaminopimelate biosynthesis</keyword>
<evidence type="ECO:0000313" key="16">
    <source>
        <dbReference type="Proteomes" id="UP000236151"/>
    </source>
</evidence>
<evidence type="ECO:0000256" key="6">
    <source>
        <dbReference type="ARBA" id="ARBA00023027"/>
    </source>
</evidence>
<evidence type="ECO:0000256" key="7">
    <source>
        <dbReference type="ARBA" id="ARBA00023154"/>
    </source>
</evidence>
<evidence type="ECO:0000259" key="13">
    <source>
        <dbReference type="Pfam" id="PF01113"/>
    </source>
</evidence>
<comment type="catalytic activity">
    <reaction evidence="10 12">
        <text>(S)-2,3,4,5-tetrahydrodipicolinate + NADP(+) + H2O = (2S,4S)-4-hydroxy-2,3,4,5-tetrahydrodipicolinate + NADPH + H(+)</text>
        <dbReference type="Rhea" id="RHEA:35331"/>
        <dbReference type="ChEBI" id="CHEBI:15377"/>
        <dbReference type="ChEBI" id="CHEBI:15378"/>
        <dbReference type="ChEBI" id="CHEBI:16845"/>
        <dbReference type="ChEBI" id="CHEBI:57783"/>
        <dbReference type="ChEBI" id="CHEBI:58349"/>
        <dbReference type="ChEBI" id="CHEBI:67139"/>
        <dbReference type="EC" id="1.17.1.8"/>
    </reaction>
</comment>
<comment type="catalytic activity">
    <reaction evidence="11 12">
        <text>(S)-2,3,4,5-tetrahydrodipicolinate + NAD(+) + H2O = (2S,4S)-4-hydroxy-2,3,4,5-tetrahydrodipicolinate + NADH + H(+)</text>
        <dbReference type="Rhea" id="RHEA:35323"/>
        <dbReference type="ChEBI" id="CHEBI:15377"/>
        <dbReference type="ChEBI" id="CHEBI:15378"/>
        <dbReference type="ChEBI" id="CHEBI:16845"/>
        <dbReference type="ChEBI" id="CHEBI:57540"/>
        <dbReference type="ChEBI" id="CHEBI:57945"/>
        <dbReference type="ChEBI" id="CHEBI:67139"/>
        <dbReference type="EC" id="1.17.1.8"/>
    </reaction>
</comment>